<gene>
    <name evidence="1" type="ORF">BKA05_000866</name>
</gene>
<organism evidence="1 2">
    <name type="scientific">Nocardioides marinus</name>
    <dbReference type="NCBI Taxonomy" id="374514"/>
    <lineage>
        <taxon>Bacteria</taxon>
        <taxon>Bacillati</taxon>
        <taxon>Actinomycetota</taxon>
        <taxon>Actinomycetes</taxon>
        <taxon>Propionibacteriales</taxon>
        <taxon>Nocardioidaceae</taxon>
        <taxon>Nocardioides</taxon>
    </lineage>
</organism>
<keyword evidence="2" id="KW-1185">Reference proteome</keyword>
<reference evidence="1 2" key="1">
    <citation type="submission" date="2020-07" db="EMBL/GenBank/DDBJ databases">
        <title>Sequencing the genomes of 1000 actinobacteria strains.</title>
        <authorList>
            <person name="Klenk H.-P."/>
        </authorList>
    </citation>
    <scope>NUCLEOTIDE SEQUENCE [LARGE SCALE GENOMIC DNA]</scope>
    <source>
        <strain evidence="1 2">DSM 18248</strain>
    </source>
</reference>
<dbReference type="Proteomes" id="UP000537326">
    <property type="component" value="Unassembled WGS sequence"/>
</dbReference>
<name>A0A7Y9YBV9_9ACTN</name>
<dbReference type="RefSeq" id="WP_179530347.1">
    <property type="nucleotide sequence ID" value="NZ_BAAAPP010000012.1"/>
</dbReference>
<accession>A0A7Y9YBV9</accession>
<proteinExistence type="predicted"/>
<protein>
    <submittedName>
        <fullName evidence="1">Uncharacterized protein</fullName>
    </submittedName>
</protein>
<evidence type="ECO:0000313" key="2">
    <source>
        <dbReference type="Proteomes" id="UP000537326"/>
    </source>
</evidence>
<evidence type="ECO:0000313" key="1">
    <source>
        <dbReference type="EMBL" id="NYI09351.1"/>
    </source>
</evidence>
<comment type="caution">
    <text evidence="1">The sequence shown here is derived from an EMBL/GenBank/DDBJ whole genome shotgun (WGS) entry which is preliminary data.</text>
</comment>
<dbReference type="AlphaFoldDB" id="A0A7Y9YBV9"/>
<sequence length="68" mass="6998">MENITRQTTVLNPSCIAMPAYGHLWTSVQGSISAAVVGTGVVRDRGVKTANAAFAAAPGASAWRPPIC</sequence>
<dbReference type="EMBL" id="JACBZI010000001">
    <property type="protein sequence ID" value="NYI09351.1"/>
    <property type="molecule type" value="Genomic_DNA"/>
</dbReference>